<reference evidence="2" key="1">
    <citation type="journal article" date="2013" name="Stand. Genomic Sci.">
        <title>Complete genome sequence of Coriobacterium glomerans type strain (PW2(T)) from the midgut of Pyrrhocoris apterus L. (red soldier bug).</title>
        <authorList>
            <person name="Stackebrandt E."/>
            <person name="Zeytun A."/>
            <person name="Lapidus A."/>
            <person name="Nolan M."/>
            <person name="Lucas S."/>
            <person name="Hammon N."/>
            <person name="Deshpande S."/>
            <person name="Cheng J.F."/>
            <person name="Tapia R."/>
            <person name="Goodwin L.A."/>
            <person name="Pitluck S."/>
            <person name="Liolios K."/>
            <person name="Pagani I."/>
            <person name="Ivanova N."/>
            <person name="Mavromatis K."/>
            <person name="Mikhailova N."/>
            <person name="Huntemann M."/>
            <person name="Pati A."/>
            <person name="Chen A."/>
            <person name="Palaniappan K."/>
            <person name="Chang Y.J."/>
            <person name="Land M."/>
            <person name="Hauser L."/>
            <person name="Rohde M."/>
            <person name="Pukall R."/>
            <person name="Goker M."/>
            <person name="Detter J.C."/>
            <person name="Woyke T."/>
            <person name="Bristow J."/>
            <person name="Eisen J.A."/>
            <person name="Markowitz V."/>
            <person name="Hugenholtz P."/>
            <person name="Kyrpides N.C."/>
            <person name="Klenk H.P."/>
        </authorList>
    </citation>
    <scope>NUCLEOTIDE SEQUENCE</scope>
    <source>
        <strain evidence="2">ATCC 49209 / DSM 20642 / JCM 10262 / PW2</strain>
    </source>
</reference>
<dbReference type="Proteomes" id="UP000006851">
    <property type="component" value="Chromosome"/>
</dbReference>
<sequence length="261" mass="28211">MLVQEFQGRKVYRMPPEGRRIRRDGTPRRPSRLGSIHFPVFTADGRRVIGFMVKQRDVAGMIKQADRFVALDALETYEGALCVASKRDSFDAAAAARLGVDLDRCLIWTGMDVRTVSGCDLGYCCDAEFDRASGTVSCFLIISGTASKMLVGSIRMSADHLVGYRNGAMLVDDVVRDLELSGGAAARAAEASVVIGTRAAEAKTVIGSKVKKGAKIVDDKGSAAVSKGSVALGRQLGRTRGMFKAFKHEYNRAAGNQKRKR</sequence>
<gene>
    <name evidence="1" type="ordered locus">Corgl_0174</name>
</gene>
<dbReference type="HOGENOM" id="CLU_067565_0_0_11"/>
<evidence type="ECO:0000313" key="1">
    <source>
        <dbReference type="EMBL" id="AEB06301.1"/>
    </source>
</evidence>
<accession>F2NAB5</accession>
<dbReference type="OrthoDB" id="3171933at2"/>
<dbReference type="eggNOG" id="COG3881">
    <property type="taxonomic scope" value="Bacteria"/>
</dbReference>
<keyword evidence="2" id="KW-1185">Reference proteome</keyword>
<organism evidence="1 2">
    <name type="scientific">Coriobacterium glomerans (strain ATCC 49209 / DSM 20642 / JCM 10262 / PW2)</name>
    <dbReference type="NCBI Taxonomy" id="700015"/>
    <lineage>
        <taxon>Bacteria</taxon>
        <taxon>Bacillati</taxon>
        <taxon>Actinomycetota</taxon>
        <taxon>Coriobacteriia</taxon>
        <taxon>Coriobacteriales</taxon>
        <taxon>Coriobacteriaceae</taxon>
        <taxon>Coriobacterium</taxon>
    </lineage>
</organism>
<dbReference type="STRING" id="700015.Corgl_0174"/>
<name>F2NAB5_CORGP</name>
<evidence type="ECO:0008006" key="3">
    <source>
        <dbReference type="Google" id="ProtNLM"/>
    </source>
</evidence>
<dbReference type="AlphaFoldDB" id="F2NAB5"/>
<dbReference type="EMBL" id="CP002628">
    <property type="protein sequence ID" value="AEB06301.1"/>
    <property type="molecule type" value="Genomic_DNA"/>
</dbReference>
<protein>
    <recommendedName>
        <fullName evidence="3">PRC-barrel domain protein</fullName>
    </recommendedName>
</protein>
<dbReference type="KEGG" id="cgo:Corgl_0174"/>
<proteinExistence type="predicted"/>
<evidence type="ECO:0000313" key="2">
    <source>
        <dbReference type="Proteomes" id="UP000006851"/>
    </source>
</evidence>